<dbReference type="EMBL" id="JAZHOF010000003">
    <property type="protein sequence ID" value="MEJ8571678.1"/>
    <property type="molecule type" value="Genomic_DNA"/>
</dbReference>
<dbReference type="AlphaFoldDB" id="A0AAW9RRU9"/>
<dbReference type="Proteomes" id="UP001378188">
    <property type="component" value="Unassembled WGS sequence"/>
</dbReference>
<proteinExistence type="predicted"/>
<comment type="caution">
    <text evidence="1">The sequence shown here is derived from an EMBL/GenBank/DDBJ whole genome shotgun (WGS) entry which is preliminary data.</text>
</comment>
<accession>A0AAW9RRU9</accession>
<protein>
    <recommendedName>
        <fullName evidence="3">Winged helix-turn-helix domain-containing protein</fullName>
    </recommendedName>
</protein>
<evidence type="ECO:0000313" key="2">
    <source>
        <dbReference type="Proteomes" id="UP001378188"/>
    </source>
</evidence>
<keyword evidence="2" id="KW-1185">Reference proteome</keyword>
<sequence>MVSRAQSLKDDVRRILIDCAKERRTITYGELGSLTGRQARGPWKTVLDEIGFEEKRSGRPDIAFLVVRKDTKIPGSIDFQRAVPPTAAQLATAKQRFQDIFDHYDNT</sequence>
<evidence type="ECO:0000313" key="1">
    <source>
        <dbReference type="EMBL" id="MEJ8571678.1"/>
    </source>
</evidence>
<organism evidence="1 2">
    <name type="scientific">Microbaculum marinum</name>
    <dbReference type="NCBI Taxonomy" id="1764581"/>
    <lineage>
        <taxon>Bacteria</taxon>
        <taxon>Pseudomonadati</taxon>
        <taxon>Pseudomonadota</taxon>
        <taxon>Alphaproteobacteria</taxon>
        <taxon>Hyphomicrobiales</taxon>
        <taxon>Tepidamorphaceae</taxon>
        <taxon>Microbaculum</taxon>
    </lineage>
</organism>
<dbReference type="RefSeq" id="WP_340329374.1">
    <property type="nucleotide sequence ID" value="NZ_JAZHOF010000003.1"/>
</dbReference>
<name>A0AAW9RRU9_9HYPH</name>
<gene>
    <name evidence="1" type="ORF">V3328_09360</name>
</gene>
<reference evidence="1 2" key="1">
    <citation type="submission" date="2024-02" db="EMBL/GenBank/DDBJ databases">
        <title>Genome analysis and characterization of Microbaculum marinisediminis sp. nov., isolated from marine sediment.</title>
        <authorList>
            <person name="Du Z.-J."/>
            <person name="Ye Y.-Q."/>
            <person name="Zhang Z.-R."/>
            <person name="Yuan S.-M."/>
            <person name="Zhang X.-Y."/>
        </authorList>
    </citation>
    <scope>NUCLEOTIDE SEQUENCE [LARGE SCALE GENOMIC DNA]</scope>
    <source>
        <strain evidence="1 2">SDUM1044001</strain>
    </source>
</reference>
<evidence type="ECO:0008006" key="3">
    <source>
        <dbReference type="Google" id="ProtNLM"/>
    </source>
</evidence>